<dbReference type="GeneTree" id="ENSGT01030000234852"/>
<sequence>MKMGCADNPNISRLETYLDRRRRSSSRREWIFGFQTLKYPTQKKHPAAKMRVPVCWMLLCLFCLSSGTGLKSKIIRAADVYEGLWNKNLNVAKDILKLTFLQKMEKGKLSQDAFNNFMKQDIYYVGQVTNMLKKLSETPGELQDFFKNRYNSYDKFLHTLLHDYNLKDVSGIKPIPAIKKYIDDYREIMEKEEPIYFAVGMYPCARLWPFIATELKMDKTNPFYKWKESNMCSHPEKHYKDLLNKYLQSEEEIERADKVFKQQILNEGEFFKASGQSGVERRRRGVR</sequence>
<dbReference type="Proteomes" id="UP000001038">
    <property type="component" value="Chromosome 4"/>
</dbReference>
<dbReference type="PANTHER" id="PTHR43198:SF2">
    <property type="entry name" value="SI:CH1073-67J19.1-RELATED"/>
    <property type="match status" value="1"/>
</dbReference>
<evidence type="ECO:0000259" key="1">
    <source>
        <dbReference type="Pfam" id="PF03070"/>
    </source>
</evidence>
<dbReference type="PANTHER" id="PTHR43198">
    <property type="entry name" value="BIFUNCTIONAL TH2 PROTEIN"/>
    <property type="match status" value="1"/>
</dbReference>
<dbReference type="AlphaFoldDB" id="A0A3B3IK83"/>
<dbReference type="InterPro" id="IPR016084">
    <property type="entry name" value="Haem_Oase-like_multi-hlx"/>
</dbReference>
<organism evidence="2 3">
    <name type="scientific">Oryzias latipes</name>
    <name type="common">Japanese rice fish</name>
    <name type="synonym">Japanese killifish</name>
    <dbReference type="NCBI Taxonomy" id="8090"/>
    <lineage>
        <taxon>Eukaryota</taxon>
        <taxon>Metazoa</taxon>
        <taxon>Chordata</taxon>
        <taxon>Craniata</taxon>
        <taxon>Vertebrata</taxon>
        <taxon>Euteleostomi</taxon>
        <taxon>Actinopterygii</taxon>
        <taxon>Neopterygii</taxon>
        <taxon>Teleostei</taxon>
        <taxon>Neoteleostei</taxon>
        <taxon>Acanthomorphata</taxon>
        <taxon>Ovalentaria</taxon>
        <taxon>Atherinomorphae</taxon>
        <taxon>Beloniformes</taxon>
        <taxon>Adrianichthyidae</taxon>
        <taxon>Oryziinae</taxon>
        <taxon>Oryzias</taxon>
    </lineage>
</organism>
<gene>
    <name evidence="2" type="primary">LOC105353881</name>
</gene>
<dbReference type="FunCoup" id="A0A3B3IK83">
    <property type="interactions" value="1"/>
</dbReference>
<reference evidence="2" key="2">
    <citation type="submission" date="2025-08" db="UniProtKB">
        <authorList>
            <consortium name="Ensembl"/>
        </authorList>
    </citation>
    <scope>IDENTIFICATION</scope>
    <source>
        <strain evidence="2">Hd-rR</strain>
    </source>
</reference>
<dbReference type="GO" id="GO:0006772">
    <property type="term" value="P:thiamine metabolic process"/>
    <property type="evidence" value="ECO:0007669"/>
    <property type="project" value="UniProtKB-ARBA"/>
</dbReference>
<dbReference type="Gene3D" id="1.20.910.10">
    <property type="entry name" value="Heme oxygenase-like"/>
    <property type="match status" value="1"/>
</dbReference>
<dbReference type="InterPro" id="IPR050967">
    <property type="entry name" value="Thiamine_Salvage_TenA"/>
</dbReference>
<name>A0A3B3IK83_ORYLA</name>
<dbReference type="Ensembl" id="ENSORLT00000031868.1">
    <property type="protein sequence ID" value="ENSORLP00000044249.1"/>
    <property type="gene ID" value="ENSORLG00000022306.1"/>
</dbReference>
<protein>
    <recommendedName>
        <fullName evidence="1">Thiaminase-2/PQQC domain-containing protein</fullName>
    </recommendedName>
</protein>
<keyword evidence="3" id="KW-1185">Reference proteome</keyword>
<dbReference type="SUPFAM" id="SSF48613">
    <property type="entry name" value="Heme oxygenase-like"/>
    <property type="match status" value="1"/>
</dbReference>
<evidence type="ECO:0000313" key="2">
    <source>
        <dbReference type="Ensembl" id="ENSORLP00000044249.1"/>
    </source>
</evidence>
<reference evidence="2" key="3">
    <citation type="submission" date="2025-09" db="UniProtKB">
        <authorList>
            <consortium name="Ensembl"/>
        </authorList>
    </citation>
    <scope>IDENTIFICATION</scope>
    <source>
        <strain evidence="2">Hd-rR</strain>
    </source>
</reference>
<dbReference type="GO" id="GO:0005829">
    <property type="term" value="C:cytosol"/>
    <property type="evidence" value="ECO:0000318"/>
    <property type="project" value="GO_Central"/>
</dbReference>
<dbReference type="InParanoid" id="A0A3B3IK83"/>
<dbReference type="InterPro" id="IPR004305">
    <property type="entry name" value="Thiaminase-2/PQQC"/>
</dbReference>
<dbReference type="Bgee" id="ENSORLG00000022306">
    <property type="expression patterns" value="Expressed in pharyngeal gill and 1 other cell type or tissue"/>
</dbReference>
<evidence type="ECO:0000313" key="3">
    <source>
        <dbReference type="Proteomes" id="UP000001038"/>
    </source>
</evidence>
<dbReference type="Pfam" id="PF03070">
    <property type="entry name" value="TENA_THI-4"/>
    <property type="match status" value="1"/>
</dbReference>
<accession>A0A3B3IK83</accession>
<feature type="domain" description="Thiaminase-2/PQQC" evidence="1">
    <location>
        <begin position="99"/>
        <end position="264"/>
    </location>
</feature>
<reference evidence="2 3" key="1">
    <citation type="journal article" date="2007" name="Nature">
        <title>The medaka draft genome and insights into vertebrate genome evolution.</title>
        <authorList>
            <person name="Kasahara M."/>
            <person name="Naruse K."/>
            <person name="Sasaki S."/>
            <person name="Nakatani Y."/>
            <person name="Qu W."/>
            <person name="Ahsan B."/>
            <person name="Yamada T."/>
            <person name="Nagayasu Y."/>
            <person name="Doi K."/>
            <person name="Kasai Y."/>
            <person name="Jindo T."/>
            <person name="Kobayashi D."/>
            <person name="Shimada A."/>
            <person name="Toyoda A."/>
            <person name="Kuroki Y."/>
            <person name="Fujiyama A."/>
            <person name="Sasaki T."/>
            <person name="Shimizu A."/>
            <person name="Asakawa S."/>
            <person name="Shimizu N."/>
            <person name="Hashimoto S."/>
            <person name="Yang J."/>
            <person name="Lee Y."/>
            <person name="Matsushima K."/>
            <person name="Sugano S."/>
            <person name="Sakaizumi M."/>
            <person name="Narita T."/>
            <person name="Ohishi K."/>
            <person name="Haga S."/>
            <person name="Ohta F."/>
            <person name="Nomoto H."/>
            <person name="Nogata K."/>
            <person name="Morishita T."/>
            <person name="Endo T."/>
            <person name="Shin-I T."/>
            <person name="Takeda H."/>
            <person name="Morishita S."/>
            <person name="Kohara Y."/>
        </authorList>
    </citation>
    <scope>NUCLEOTIDE SEQUENCE [LARGE SCALE GENOMIC DNA]</scope>
    <source>
        <strain evidence="2 3">Hd-rR</strain>
    </source>
</reference>
<proteinExistence type="predicted"/>